<proteinExistence type="predicted"/>
<keyword evidence="4" id="KW-1185">Reference proteome</keyword>
<evidence type="ECO:0000256" key="1">
    <source>
        <dbReference type="SAM" id="MobiDB-lite"/>
    </source>
</evidence>
<dbReference type="OrthoDB" id="8197399at2759"/>
<evidence type="ECO:0000313" key="4">
    <source>
        <dbReference type="Proteomes" id="UP001151699"/>
    </source>
</evidence>
<gene>
    <name evidence="3" type="ORF">Bhyg_06861</name>
</gene>
<feature type="region of interest" description="Disordered" evidence="1">
    <location>
        <begin position="172"/>
        <end position="200"/>
    </location>
</feature>
<protein>
    <recommendedName>
        <fullName evidence="2">DUF4797 domain-containing protein</fullName>
    </recommendedName>
</protein>
<feature type="compositionally biased region" description="Low complexity" evidence="1">
    <location>
        <begin position="13"/>
        <end position="27"/>
    </location>
</feature>
<feature type="compositionally biased region" description="Low complexity" evidence="1">
    <location>
        <begin position="63"/>
        <end position="74"/>
    </location>
</feature>
<feature type="compositionally biased region" description="Low complexity" evidence="1">
    <location>
        <begin position="89"/>
        <end position="108"/>
    </location>
</feature>
<dbReference type="Proteomes" id="UP001151699">
    <property type="component" value="Chromosome B"/>
</dbReference>
<comment type="caution">
    <text evidence="3">The sequence shown here is derived from an EMBL/GenBank/DDBJ whole genome shotgun (WGS) entry which is preliminary data.</text>
</comment>
<feature type="compositionally biased region" description="Basic residues" evidence="1">
    <location>
        <begin position="147"/>
        <end position="158"/>
    </location>
</feature>
<dbReference type="AlphaFoldDB" id="A0A9Q0N330"/>
<dbReference type="Pfam" id="PF16051">
    <property type="entry name" value="DUF4797"/>
    <property type="match status" value="1"/>
</dbReference>
<accession>A0A9Q0N330</accession>
<feature type="region of interest" description="Disordered" evidence="1">
    <location>
        <begin position="137"/>
        <end position="158"/>
    </location>
</feature>
<name>A0A9Q0N330_9DIPT</name>
<sequence length="530" mass="59406">MVDEPRVIFMDIPSSKSRSVSPMSPSPGRDRSVGFFDLLTRRFGRRSHDDMCYEHHGEEDSRSSSTDSCSSTSGRLTITTKTRHNSNLELSCSSDSSSNNSADTSNTEARSHRRSTSSLRRAFQNITLSSRSLSCSSTTQCKESSKQKKTKKTPPPKRILRQPVSYTYLKGMSGLPTQRVPRSSQPKRAHGEVDPSDEPGVDIKNILLSLSTKMDSVNSAISNVDKRLNDRMDTMEASLSKMINGVKADMDKRFLSFSTDVDERLKNIEASSVRKCEDSFNRLSNHVDDIRTMHEARLDKLERSSLENELIISGVPMEKKDDPLNIIGDICKALNCDLRPRDFTAAFRLNGKNRNAKNAVPIVVRLYDTYVKHELLSCYFKKKDLNLKDLGFKTSARIFINESLTQTNRQIFNLASDAKKAKLIVKFFTRNGIVHVQHHDNDKPVSVFHITALEQILPPSVDRMPSRKNYRRSRNSTLVFKSSTIGSSNDEGDLGHDGQISRNANGVDSNIISTVNPLITTSNKMQSAST</sequence>
<evidence type="ECO:0000259" key="2">
    <source>
        <dbReference type="Pfam" id="PF16051"/>
    </source>
</evidence>
<feature type="region of interest" description="Disordered" evidence="1">
    <location>
        <begin position="54"/>
        <end position="74"/>
    </location>
</feature>
<organism evidence="3 4">
    <name type="scientific">Pseudolycoriella hygida</name>
    <dbReference type="NCBI Taxonomy" id="35572"/>
    <lineage>
        <taxon>Eukaryota</taxon>
        <taxon>Metazoa</taxon>
        <taxon>Ecdysozoa</taxon>
        <taxon>Arthropoda</taxon>
        <taxon>Hexapoda</taxon>
        <taxon>Insecta</taxon>
        <taxon>Pterygota</taxon>
        <taxon>Neoptera</taxon>
        <taxon>Endopterygota</taxon>
        <taxon>Diptera</taxon>
        <taxon>Nematocera</taxon>
        <taxon>Sciaroidea</taxon>
        <taxon>Sciaridae</taxon>
        <taxon>Pseudolycoriella</taxon>
    </lineage>
</organism>
<feature type="domain" description="DUF4797" evidence="2">
    <location>
        <begin position="156"/>
        <end position="185"/>
    </location>
</feature>
<reference evidence="3" key="1">
    <citation type="submission" date="2022-07" db="EMBL/GenBank/DDBJ databases">
        <authorList>
            <person name="Trinca V."/>
            <person name="Uliana J.V.C."/>
            <person name="Torres T.T."/>
            <person name="Ward R.J."/>
            <person name="Monesi N."/>
        </authorList>
    </citation>
    <scope>NUCLEOTIDE SEQUENCE</scope>
    <source>
        <strain evidence="3">HSMRA1968</strain>
        <tissue evidence="3">Whole embryos</tissue>
    </source>
</reference>
<dbReference type="InterPro" id="IPR032050">
    <property type="entry name" value="DUF4797"/>
</dbReference>
<feature type="region of interest" description="Disordered" evidence="1">
    <location>
        <begin position="89"/>
        <end position="120"/>
    </location>
</feature>
<evidence type="ECO:0000313" key="3">
    <source>
        <dbReference type="EMBL" id="KAJ6641916.1"/>
    </source>
</evidence>
<feature type="region of interest" description="Disordered" evidence="1">
    <location>
        <begin position="1"/>
        <end position="33"/>
    </location>
</feature>
<dbReference type="EMBL" id="WJQU01000002">
    <property type="protein sequence ID" value="KAJ6641916.1"/>
    <property type="molecule type" value="Genomic_DNA"/>
</dbReference>